<evidence type="ECO:0000313" key="2">
    <source>
        <dbReference type="Proteomes" id="UP000814033"/>
    </source>
</evidence>
<keyword evidence="2" id="KW-1185">Reference proteome</keyword>
<evidence type="ECO:0000313" key="1">
    <source>
        <dbReference type="EMBL" id="KAI0054088.1"/>
    </source>
</evidence>
<dbReference type="EMBL" id="MU275838">
    <property type="protein sequence ID" value="KAI0054088.1"/>
    <property type="molecule type" value="Genomic_DNA"/>
</dbReference>
<name>A0ACB8SC90_9AGAM</name>
<reference evidence="1" key="2">
    <citation type="journal article" date="2022" name="New Phytol.">
        <title>Evolutionary transition to the ectomycorrhizal habit in the genomes of a hyperdiverse lineage of mushroom-forming fungi.</title>
        <authorList>
            <person name="Looney B."/>
            <person name="Miyauchi S."/>
            <person name="Morin E."/>
            <person name="Drula E."/>
            <person name="Courty P.E."/>
            <person name="Kohler A."/>
            <person name="Kuo A."/>
            <person name="LaButti K."/>
            <person name="Pangilinan J."/>
            <person name="Lipzen A."/>
            <person name="Riley R."/>
            <person name="Andreopoulos W."/>
            <person name="He G."/>
            <person name="Johnson J."/>
            <person name="Nolan M."/>
            <person name="Tritt A."/>
            <person name="Barry K.W."/>
            <person name="Grigoriev I.V."/>
            <person name="Nagy L.G."/>
            <person name="Hibbett D."/>
            <person name="Henrissat B."/>
            <person name="Matheny P.B."/>
            <person name="Labbe J."/>
            <person name="Martin F.M."/>
        </authorList>
    </citation>
    <scope>NUCLEOTIDE SEQUENCE</scope>
    <source>
        <strain evidence="1">FP105234-sp</strain>
    </source>
</reference>
<accession>A0ACB8SC90</accession>
<organism evidence="1 2">
    <name type="scientific">Auriscalpium vulgare</name>
    <dbReference type="NCBI Taxonomy" id="40419"/>
    <lineage>
        <taxon>Eukaryota</taxon>
        <taxon>Fungi</taxon>
        <taxon>Dikarya</taxon>
        <taxon>Basidiomycota</taxon>
        <taxon>Agaricomycotina</taxon>
        <taxon>Agaricomycetes</taxon>
        <taxon>Russulales</taxon>
        <taxon>Auriscalpiaceae</taxon>
        <taxon>Auriscalpium</taxon>
    </lineage>
</organism>
<proteinExistence type="predicted"/>
<comment type="caution">
    <text evidence="1">The sequence shown here is derived from an EMBL/GenBank/DDBJ whole genome shotgun (WGS) entry which is preliminary data.</text>
</comment>
<gene>
    <name evidence="1" type="ORF">FA95DRAFT_36700</name>
</gene>
<protein>
    <submittedName>
        <fullName evidence="1">Glycosyltransferase family 15 protein</fullName>
    </submittedName>
</protein>
<sequence>MASVQQMEDRFNRRHGYPWVFLNDEPFTDTFKGHLRALTDAPMFFGLVPEEHWVQPEWIDEERAARLRKSMAMDTLHAVPYAGSVSYRNMCRFNSGHELLRPYKYYWRVEPGVSYFCDLDYDPFLFMQTQNKAYGM</sequence>
<reference evidence="1" key="1">
    <citation type="submission" date="2021-02" db="EMBL/GenBank/DDBJ databases">
        <authorList>
            <consortium name="DOE Joint Genome Institute"/>
            <person name="Ahrendt S."/>
            <person name="Looney B.P."/>
            <person name="Miyauchi S."/>
            <person name="Morin E."/>
            <person name="Drula E."/>
            <person name="Courty P.E."/>
            <person name="Chicoki N."/>
            <person name="Fauchery L."/>
            <person name="Kohler A."/>
            <person name="Kuo A."/>
            <person name="Labutti K."/>
            <person name="Pangilinan J."/>
            <person name="Lipzen A."/>
            <person name="Riley R."/>
            <person name="Andreopoulos W."/>
            <person name="He G."/>
            <person name="Johnson J."/>
            <person name="Barry K.W."/>
            <person name="Grigoriev I.V."/>
            <person name="Nagy L."/>
            <person name="Hibbett D."/>
            <person name="Henrissat B."/>
            <person name="Matheny P.B."/>
            <person name="Labbe J."/>
            <person name="Martin F."/>
        </authorList>
    </citation>
    <scope>NUCLEOTIDE SEQUENCE</scope>
    <source>
        <strain evidence="1">FP105234-sp</strain>
    </source>
</reference>
<dbReference type="Proteomes" id="UP000814033">
    <property type="component" value="Unassembled WGS sequence"/>
</dbReference>